<keyword evidence="2" id="KW-1185">Reference proteome</keyword>
<dbReference type="Proteomes" id="UP000215335">
    <property type="component" value="Unassembled WGS sequence"/>
</dbReference>
<evidence type="ECO:0000313" key="1">
    <source>
        <dbReference type="EMBL" id="OXU18008.1"/>
    </source>
</evidence>
<protein>
    <submittedName>
        <fullName evidence="1">Uncharacterized protein</fullName>
    </submittedName>
</protein>
<gene>
    <name evidence="1" type="ORF">TSAR_010861</name>
</gene>
<sequence>MNLKIIIRNHKIIIEVTTIEEEGTKITMSTKVEEEVIIKPSQPVKKKAAKTLKVIPILKHPPIENSLHHAGHG</sequence>
<evidence type="ECO:0000313" key="2">
    <source>
        <dbReference type="Proteomes" id="UP000215335"/>
    </source>
</evidence>
<proteinExistence type="predicted"/>
<dbReference type="AlphaFoldDB" id="A0A232EI63"/>
<name>A0A232EI63_9HYME</name>
<organism evidence="1 2">
    <name type="scientific">Trichomalopsis sarcophagae</name>
    <dbReference type="NCBI Taxonomy" id="543379"/>
    <lineage>
        <taxon>Eukaryota</taxon>
        <taxon>Metazoa</taxon>
        <taxon>Ecdysozoa</taxon>
        <taxon>Arthropoda</taxon>
        <taxon>Hexapoda</taxon>
        <taxon>Insecta</taxon>
        <taxon>Pterygota</taxon>
        <taxon>Neoptera</taxon>
        <taxon>Endopterygota</taxon>
        <taxon>Hymenoptera</taxon>
        <taxon>Apocrita</taxon>
        <taxon>Proctotrupomorpha</taxon>
        <taxon>Chalcidoidea</taxon>
        <taxon>Pteromalidae</taxon>
        <taxon>Pteromalinae</taxon>
        <taxon>Trichomalopsis</taxon>
    </lineage>
</organism>
<reference evidence="1 2" key="1">
    <citation type="journal article" date="2017" name="Curr. Biol.">
        <title>The Evolution of Venom by Co-option of Single-Copy Genes.</title>
        <authorList>
            <person name="Martinson E.O."/>
            <person name="Mrinalini"/>
            <person name="Kelkar Y.D."/>
            <person name="Chang C.H."/>
            <person name="Werren J.H."/>
        </authorList>
    </citation>
    <scope>NUCLEOTIDE SEQUENCE [LARGE SCALE GENOMIC DNA]</scope>
    <source>
        <strain evidence="1 2">Alberta</strain>
        <tissue evidence="1">Whole body</tissue>
    </source>
</reference>
<dbReference type="EMBL" id="NNAY01004357">
    <property type="protein sequence ID" value="OXU18008.1"/>
    <property type="molecule type" value="Genomic_DNA"/>
</dbReference>
<comment type="caution">
    <text evidence="1">The sequence shown here is derived from an EMBL/GenBank/DDBJ whole genome shotgun (WGS) entry which is preliminary data.</text>
</comment>
<accession>A0A232EI63</accession>